<gene>
    <name evidence="2" type="ORF">MUK42_10696</name>
</gene>
<protein>
    <submittedName>
        <fullName evidence="2">Uncharacterized protein</fullName>
    </submittedName>
</protein>
<reference evidence="2" key="1">
    <citation type="submission" date="2022-05" db="EMBL/GenBank/DDBJ databases">
        <title>The Musa troglodytarum L. genome provides insights into the mechanism of non-climacteric behaviour and enrichment of carotenoids.</title>
        <authorList>
            <person name="Wang J."/>
        </authorList>
    </citation>
    <scope>NUCLEOTIDE SEQUENCE</scope>
    <source>
        <tissue evidence="2">Leaf</tissue>
    </source>
</reference>
<sequence length="117" mass="13356">MMANTLLTAAFECVIGVSGCRRSVNRRRSRGSGSGHSRPPSWPPEHTTWRRWRSRGSLRTSTSRNWLPVYPVRPPLQRRTSKLRRRWLPPPRSAITAPGHARAHTNPSCHHPVLLLL</sequence>
<evidence type="ECO:0000313" key="2">
    <source>
        <dbReference type="EMBL" id="URE15046.1"/>
    </source>
</evidence>
<evidence type="ECO:0000313" key="3">
    <source>
        <dbReference type="Proteomes" id="UP001055439"/>
    </source>
</evidence>
<name>A0A9E7GG99_9LILI</name>
<proteinExistence type="predicted"/>
<dbReference type="EMBL" id="CP097509">
    <property type="protein sequence ID" value="URE15046.1"/>
    <property type="molecule type" value="Genomic_DNA"/>
</dbReference>
<dbReference type="Proteomes" id="UP001055439">
    <property type="component" value="Chromosome 7"/>
</dbReference>
<feature type="region of interest" description="Disordered" evidence="1">
    <location>
        <begin position="22"/>
        <end position="61"/>
    </location>
</feature>
<keyword evidence="3" id="KW-1185">Reference proteome</keyword>
<dbReference type="OrthoDB" id="10263824at2759"/>
<organism evidence="2 3">
    <name type="scientific">Musa troglodytarum</name>
    <name type="common">fe'i banana</name>
    <dbReference type="NCBI Taxonomy" id="320322"/>
    <lineage>
        <taxon>Eukaryota</taxon>
        <taxon>Viridiplantae</taxon>
        <taxon>Streptophyta</taxon>
        <taxon>Embryophyta</taxon>
        <taxon>Tracheophyta</taxon>
        <taxon>Spermatophyta</taxon>
        <taxon>Magnoliopsida</taxon>
        <taxon>Liliopsida</taxon>
        <taxon>Zingiberales</taxon>
        <taxon>Musaceae</taxon>
        <taxon>Musa</taxon>
    </lineage>
</organism>
<dbReference type="AlphaFoldDB" id="A0A9E7GG99"/>
<feature type="region of interest" description="Disordered" evidence="1">
    <location>
        <begin position="81"/>
        <end position="107"/>
    </location>
</feature>
<evidence type="ECO:0000256" key="1">
    <source>
        <dbReference type="SAM" id="MobiDB-lite"/>
    </source>
</evidence>
<accession>A0A9E7GG99</accession>